<dbReference type="Pfam" id="PF07883">
    <property type="entry name" value="Cupin_2"/>
    <property type="match status" value="1"/>
</dbReference>
<dbReference type="PIRSF" id="PIRSF029883">
    <property type="entry name" value="KdgF"/>
    <property type="match status" value="1"/>
</dbReference>
<accession>X0WVM2</accession>
<dbReference type="InterPro" id="IPR025499">
    <property type="entry name" value="KdgF"/>
</dbReference>
<evidence type="ECO:0000313" key="2">
    <source>
        <dbReference type="EMBL" id="GAG35004.1"/>
    </source>
</evidence>
<feature type="domain" description="Cupin type-2" evidence="1">
    <location>
        <begin position="32"/>
        <end position="93"/>
    </location>
</feature>
<organism evidence="2">
    <name type="scientific">marine sediment metagenome</name>
    <dbReference type="NCBI Taxonomy" id="412755"/>
    <lineage>
        <taxon>unclassified sequences</taxon>
        <taxon>metagenomes</taxon>
        <taxon>ecological metagenomes</taxon>
    </lineage>
</organism>
<dbReference type="PANTHER" id="PTHR40112">
    <property type="entry name" value="H2HPP ISOMERASE"/>
    <property type="match status" value="1"/>
</dbReference>
<sequence>MHFFKIDELPRTQMLPGIKRRAVWLDEVMLTFFSFDPGSVVPEHAHPNEQITVVTKGAMEFTLGGETRVLRAGDGICIPPDTPHRAVILDEPTEAYDAWNPPREDYKA</sequence>
<dbReference type="SUPFAM" id="SSF51182">
    <property type="entry name" value="RmlC-like cupins"/>
    <property type="match status" value="1"/>
</dbReference>
<comment type="caution">
    <text evidence="2">The sequence shown here is derived from an EMBL/GenBank/DDBJ whole genome shotgun (WGS) entry which is preliminary data.</text>
</comment>
<evidence type="ECO:0000259" key="1">
    <source>
        <dbReference type="Pfam" id="PF07883"/>
    </source>
</evidence>
<dbReference type="PANTHER" id="PTHR40112:SF1">
    <property type="entry name" value="H2HPP ISOMERASE"/>
    <property type="match status" value="1"/>
</dbReference>
<dbReference type="InterPro" id="IPR011051">
    <property type="entry name" value="RmlC_Cupin_sf"/>
</dbReference>
<dbReference type="EMBL" id="BARS01040369">
    <property type="protein sequence ID" value="GAG35004.1"/>
    <property type="molecule type" value="Genomic_DNA"/>
</dbReference>
<dbReference type="AlphaFoldDB" id="X0WVM2"/>
<dbReference type="InterPro" id="IPR013096">
    <property type="entry name" value="Cupin_2"/>
</dbReference>
<reference evidence="2" key="1">
    <citation type="journal article" date="2014" name="Front. Microbiol.">
        <title>High frequency of phylogenetically diverse reductive dehalogenase-homologous genes in deep subseafloor sedimentary metagenomes.</title>
        <authorList>
            <person name="Kawai M."/>
            <person name="Futagami T."/>
            <person name="Toyoda A."/>
            <person name="Takaki Y."/>
            <person name="Nishi S."/>
            <person name="Hori S."/>
            <person name="Arai W."/>
            <person name="Tsubouchi T."/>
            <person name="Morono Y."/>
            <person name="Uchiyama I."/>
            <person name="Ito T."/>
            <person name="Fujiyama A."/>
            <person name="Inagaki F."/>
            <person name="Takami H."/>
        </authorList>
    </citation>
    <scope>NUCLEOTIDE SEQUENCE</scope>
    <source>
        <strain evidence="2">Expedition CK06-06</strain>
    </source>
</reference>
<name>X0WVM2_9ZZZZ</name>
<proteinExistence type="predicted"/>
<gene>
    <name evidence="2" type="ORF">S01H1_61552</name>
</gene>
<dbReference type="InterPro" id="IPR052535">
    <property type="entry name" value="Bacilysin_H2HPP_isomerase"/>
</dbReference>
<dbReference type="CDD" id="cd02238">
    <property type="entry name" value="cupin_KdgF"/>
    <property type="match status" value="1"/>
</dbReference>
<dbReference type="Gene3D" id="2.60.120.10">
    <property type="entry name" value="Jelly Rolls"/>
    <property type="match status" value="1"/>
</dbReference>
<dbReference type="InterPro" id="IPR014710">
    <property type="entry name" value="RmlC-like_jellyroll"/>
</dbReference>
<protein>
    <recommendedName>
        <fullName evidence="1">Cupin type-2 domain-containing protein</fullName>
    </recommendedName>
</protein>